<dbReference type="HAMAP" id="MF_00009">
    <property type="entry name" value="Endoribonucl_YbeY"/>
    <property type="match status" value="1"/>
</dbReference>
<keyword evidence="8" id="KW-0698">rRNA processing</keyword>
<name>A0A6N8EAR8_9GAMM</name>
<feature type="binding site" evidence="8">
    <location>
        <position position="124"/>
    </location>
    <ligand>
        <name>Zn(2+)</name>
        <dbReference type="ChEBI" id="CHEBI:29105"/>
        <note>catalytic</note>
    </ligand>
</feature>
<dbReference type="GO" id="GO:0005737">
    <property type="term" value="C:cytoplasm"/>
    <property type="evidence" value="ECO:0007669"/>
    <property type="project" value="UniProtKB-SubCell"/>
</dbReference>
<dbReference type="PANTHER" id="PTHR46986:SF1">
    <property type="entry name" value="ENDORIBONUCLEASE YBEY, CHLOROPLASTIC"/>
    <property type="match status" value="1"/>
</dbReference>
<dbReference type="OrthoDB" id="9807740at2"/>
<dbReference type="EMBL" id="WNKT01000001">
    <property type="protein sequence ID" value="MTW19627.1"/>
    <property type="molecule type" value="Genomic_DNA"/>
</dbReference>
<comment type="caution">
    <text evidence="9">The sequence shown here is derived from an EMBL/GenBank/DDBJ whole genome shotgun (WGS) entry which is preliminary data.</text>
</comment>
<evidence type="ECO:0000256" key="4">
    <source>
        <dbReference type="ARBA" id="ARBA00022723"/>
    </source>
</evidence>
<dbReference type="InterPro" id="IPR023091">
    <property type="entry name" value="MetalPrtase_cat_dom_sf_prd"/>
</dbReference>
<evidence type="ECO:0000256" key="3">
    <source>
        <dbReference type="ARBA" id="ARBA00022722"/>
    </source>
</evidence>
<keyword evidence="3 8" id="KW-0540">Nuclease</keyword>
<proteinExistence type="inferred from homology"/>
<keyword evidence="7 8" id="KW-0862">Zinc</keyword>
<dbReference type="EC" id="3.1.-.-" evidence="8"/>
<reference evidence="9 10" key="1">
    <citation type="submission" date="2019-11" db="EMBL/GenBank/DDBJ databases">
        <title>Whole-genome sequence of the anaerobic purple sulfur bacterium Allochromatium palmeri DSM 15591.</title>
        <authorList>
            <person name="Kyndt J.A."/>
            <person name="Meyer T.E."/>
        </authorList>
    </citation>
    <scope>NUCLEOTIDE SEQUENCE [LARGE SCALE GENOMIC DNA]</scope>
    <source>
        <strain evidence="9 10">DSM 15591</strain>
    </source>
</reference>
<evidence type="ECO:0000256" key="7">
    <source>
        <dbReference type="ARBA" id="ARBA00022833"/>
    </source>
</evidence>
<keyword evidence="5 8" id="KW-0255">Endonuclease</keyword>
<dbReference type="GO" id="GO:0004521">
    <property type="term" value="F:RNA endonuclease activity"/>
    <property type="evidence" value="ECO:0007669"/>
    <property type="project" value="UniProtKB-UniRule"/>
</dbReference>
<dbReference type="AlphaFoldDB" id="A0A6N8EAR8"/>
<organism evidence="9 10">
    <name type="scientific">Allochromatium palmeri</name>
    <dbReference type="NCBI Taxonomy" id="231048"/>
    <lineage>
        <taxon>Bacteria</taxon>
        <taxon>Pseudomonadati</taxon>
        <taxon>Pseudomonadota</taxon>
        <taxon>Gammaproteobacteria</taxon>
        <taxon>Chromatiales</taxon>
        <taxon>Chromatiaceae</taxon>
        <taxon>Allochromatium</taxon>
    </lineage>
</organism>
<evidence type="ECO:0000256" key="5">
    <source>
        <dbReference type="ARBA" id="ARBA00022759"/>
    </source>
</evidence>
<comment type="cofactor">
    <cofactor evidence="8">
        <name>Zn(2+)</name>
        <dbReference type="ChEBI" id="CHEBI:29105"/>
    </cofactor>
    <text evidence="8">Binds 1 zinc ion.</text>
</comment>
<keyword evidence="10" id="KW-1185">Reference proteome</keyword>
<feature type="binding site" evidence="8">
    <location>
        <position position="134"/>
    </location>
    <ligand>
        <name>Zn(2+)</name>
        <dbReference type="ChEBI" id="CHEBI:29105"/>
        <note>catalytic</note>
    </ligand>
</feature>
<keyword evidence="2 8" id="KW-0690">Ribosome biogenesis</keyword>
<comment type="similarity">
    <text evidence="1 8">Belongs to the endoribonuclease YbeY family.</text>
</comment>
<evidence type="ECO:0000256" key="6">
    <source>
        <dbReference type="ARBA" id="ARBA00022801"/>
    </source>
</evidence>
<accession>A0A6N8EAR8</accession>
<dbReference type="RefSeq" id="WP_155448200.1">
    <property type="nucleotide sequence ID" value="NZ_WNKT01000001.1"/>
</dbReference>
<evidence type="ECO:0000256" key="2">
    <source>
        <dbReference type="ARBA" id="ARBA00022517"/>
    </source>
</evidence>
<feature type="binding site" evidence="8">
    <location>
        <position position="128"/>
    </location>
    <ligand>
        <name>Zn(2+)</name>
        <dbReference type="ChEBI" id="CHEBI:29105"/>
        <note>catalytic</note>
    </ligand>
</feature>
<dbReference type="GO" id="GO:0006364">
    <property type="term" value="P:rRNA processing"/>
    <property type="evidence" value="ECO:0007669"/>
    <property type="project" value="UniProtKB-UniRule"/>
</dbReference>
<evidence type="ECO:0000313" key="9">
    <source>
        <dbReference type="EMBL" id="MTW19627.1"/>
    </source>
</evidence>
<sequence length="178" mass="19889">MSVELELDLQVATEDADHPLPPQFERWVRAALEQAEPPFQRAHAELTIRLVDPDESQALNLQYRGRDTPTNVLSFPFEPPPGLDADDPIHDLLGDLVICTEVVRHEALEQGKAPEAHWAHMVVHGVLHLLDYDHVTDAEAAVMETLETAILGGLGFPPPYEDQGNLEDFKTPHDERSI</sequence>
<protein>
    <recommendedName>
        <fullName evidence="8">Endoribonuclease YbeY</fullName>
        <ecNumber evidence="8">3.1.-.-</ecNumber>
    </recommendedName>
</protein>
<dbReference type="Proteomes" id="UP000434044">
    <property type="component" value="Unassembled WGS sequence"/>
</dbReference>
<dbReference type="PANTHER" id="PTHR46986">
    <property type="entry name" value="ENDORIBONUCLEASE YBEY, CHLOROPLASTIC"/>
    <property type="match status" value="1"/>
</dbReference>
<dbReference type="GO" id="GO:0004222">
    <property type="term" value="F:metalloendopeptidase activity"/>
    <property type="evidence" value="ECO:0007669"/>
    <property type="project" value="InterPro"/>
</dbReference>
<dbReference type="Pfam" id="PF02130">
    <property type="entry name" value="YbeY"/>
    <property type="match status" value="1"/>
</dbReference>
<gene>
    <name evidence="8 9" type="primary">ybeY</name>
    <name evidence="9" type="ORF">GJ668_00795</name>
</gene>
<keyword evidence="8" id="KW-0963">Cytoplasm</keyword>
<dbReference type="SUPFAM" id="SSF55486">
    <property type="entry name" value="Metalloproteases ('zincins'), catalytic domain"/>
    <property type="match status" value="1"/>
</dbReference>
<evidence type="ECO:0000256" key="8">
    <source>
        <dbReference type="HAMAP-Rule" id="MF_00009"/>
    </source>
</evidence>
<dbReference type="GO" id="GO:0008270">
    <property type="term" value="F:zinc ion binding"/>
    <property type="evidence" value="ECO:0007669"/>
    <property type="project" value="UniProtKB-UniRule"/>
</dbReference>
<keyword evidence="6 8" id="KW-0378">Hydrolase</keyword>
<keyword evidence="4 8" id="KW-0479">Metal-binding</keyword>
<evidence type="ECO:0000313" key="10">
    <source>
        <dbReference type="Proteomes" id="UP000434044"/>
    </source>
</evidence>
<dbReference type="InterPro" id="IPR002036">
    <property type="entry name" value="YbeY"/>
</dbReference>
<comment type="subcellular location">
    <subcellularLocation>
        <location evidence="8">Cytoplasm</location>
    </subcellularLocation>
</comment>
<dbReference type="NCBIfam" id="TIGR00043">
    <property type="entry name" value="rRNA maturation RNase YbeY"/>
    <property type="match status" value="1"/>
</dbReference>
<evidence type="ECO:0000256" key="1">
    <source>
        <dbReference type="ARBA" id="ARBA00010875"/>
    </source>
</evidence>
<comment type="function">
    <text evidence="8">Single strand-specific metallo-endoribonuclease involved in late-stage 70S ribosome quality control and in maturation of the 3' terminus of the 16S rRNA.</text>
</comment>
<dbReference type="Gene3D" id="3.40.390.30">
    <property type="entry name" value="Metalloproteases ('zincins'), catalytic domain"/>
    <property type="match status" value="1"/>
</dbReference>